<accession>A0A6L9QWP0</accession>
<dbReference type="Gene3D" id="3.40.50.150">
    <property type="entry name" value="Vaccinia Virus protein VP39"/>
    <property type="match status" value="1"/>
</dbReference>
<comment type="caution">
    <text evidence="2">The sequence shown here is derived from an EMBL/GenBank/DDBJ whole genome shotgun (WGS) entry which is preliminary data.</text>
</comment>
<dbReference type="Proteomes" id="UP000475532">
    <property type="component" value="Unassembled WGS sequence"/>
</dbReference>
<dbReference type="EMBL" id="JAAGLI010001190">
    <property type="protein sequence ID" value="NEA29498.1"/>
    <property type="molecule type" value="Genomic_DNA"/>
</dbReference>
<evidence type="ECO:0000313" key="2">
    <source>
        <dbReference type="EMBL" id="NEA29498.1"/>
    </source>
</evidence>
<organism evidence="2 3">
    <name type="scientific">Actinomadura bangladeshensis</name>
    <dbReference type="NCBI Taxonomy" id="453573"/>
    <lineage>
        <taxon>Bacteria</taxon>
        <taxon>Bacillati</taxon>
        <taxon>Actinomycetota</taxon>
        <taxon>Actinomycetes</taxon>
        <taxon>Streptosporangiales</taxon>
        <taxon>Thermomonosporaceae</taxon>
        <taxon>Actinomadura</taxon>
    </lineage>
</organism>
<proteinExistence type="predicted"/>
<reference evidence="2 3" key="1">
    <citation type="submission" date="2020-01" db="EMBL/GenBank/DDBJ databases">
        <title>Insect and environment-associated Actinomycetes.</title>
        <authorList>
            <person name="Currrie C."/>
            <person name="Chevrette M."/>
            <person name="Carlson C."/>
            <person name="Stubbendieck R."/>
            <person name="Wendt-Pienkowski E."/>
        </authorList>
    </citation>
    <scope>NUCLEOTIDE SEQUENCE [LARGE SCALE GENOMIC DNA]</scope>
    <source>
        <strain evidence="2 3">SID10258</strain>
    </source>
</reference>
<evidence type="ECO:0000256" key="1">
    <source>
        <dbReference type="SAM" id="Coils"/>
    </source>
</evidence>
<dbReference type="InterPro" id="IPR029063">
    <property type="entry name" value="SAM-dependent_MTases_sf"/>
</dbReference>
<feature type="coiled-coil region" evidence="1">
    <location>
        <begin position="648"/>
        <end position="675"/>
    </location>
</feature>
<gene>
    <name evidence="2" type="ORF">G3I70_44410</name>
</gene>
<protein>
    <recommendedName>
        <fullName evidence="4">DNA methylase adenine-specific domain-containing protein</fullName>
    </recommendedName>
</protein>
<dbReference type="RefSeq" id="WP_163064199.1">
    <property type="nucleotide sequence ID" value="NZ_JAAGLI010001190.1"/>
</dbReference>
<keyword evidence="1" id="KW-0175">Coiled coil</keyword>
<evidence type="ECO:0008006" key="4">
    <source>
        <dbReference type="Google" id="ProtNLM"/>
    </source>
</evidence>
<name>A0A6L9QWP0_9ACTN</name>
<dbReference type="AlphaFoldDB" id="A0A6L9QWP0"/>
<sequence>MLTMKFARDEALLMSMTEIAELADVQRPVVSTWRRRHPDFPQPATEERGQQLFDAARIVDWLVETGRAERGEVEGDLRVHTLARLGTQLPARTLIPALTALVCLRHLSDDEPLDDEMPGLIARLREHADEADPEDELLASEIRGLRASWLPTAVDELVEAAWSTQGAFERIMQVRDRLGAVEMSSSRLDPLLESLVAGLADARTRADRDGGVRLADPYAGVGDLLIAVTGTLRDDQVLHVTAGCADPVEARLTRRRLAVRDVPEVEYRVRADLDGCLDEATIVVTQLPYRPAEERSAVLSLNALNDLLMSLTHGATAIVVAPADTTAALDPTSDAGVLRGELLASGSVKAVIRLPGGLVPYRPGYEIALWVLTADYALGERGKVLLADVSDRPLTHALVDALVTDVLAWRDERFDPDAHPRVHTVATPVSTLIASPRPLIPRYLPSQDDLRWDVPERVARALEMERMVWEARPDTARLNTDLSAVPMPRPPRTATIAELAGRGRQKELSLRKGTRLPTGLVRSASSTVNATNSYPVFGPAEVLSESEPGSRRVDRIEFERSCPGARHSKPGDVIITTAPRPAAAVDHDGHSVVEFPARILRIEEEGGKHFTPRVLAALLDRAGRADGAIRPAQRLQELALPLLSPSDLKRLDRLLAELDDRRNRARREIAALDELRRIAATGLADGTLTLADPIV</sequence>
<dbReference type="SUPFAM" id="SSF53335">
    <property type="entry name" value="S-adenosyl-L-methionine-dependent methyltransferases"/>
    <property type="match status" value="1"/>
</dbReference>
<evidence type="ECO:0000313" key="3">
    <source>
        <dbReference type="Proteomes" id="UP000475532"/>
    </source>
</evidence>